<feature type="non-terminal residue" evidence="2">
    <location>
        <position position="1"/>
    </location>
</feature>
<accession>A0A9D2LTF2</accession>
<dbReference type="Gene3D" id="3.30.1490.270">
    <property type="match status" value="1"/>
</dbReference>
<dbReference type="EMBL" id="DWYZ01000184">
    <property type="protein sequence ID" value="HJB29092.1"/>
    <property type="molecule type" value="Genomic_DNA"/>
</dbReference>
<evidence type="ECO:0000259" key="1">
    <source>
        <dbReference type="Pfam" id="PF14403"/>
    </source>
</evidence>
<proteinExistence type="predicted"/>
<evidence type="ECO:0000313" key="3">
    <source>
        <dbReference type="Proteomes" id="UP000823842"/>
    </source>
</evidence>
<name>A0A9D2LTF2_9FIRM</name>
<reference evidence="2" key="2">
    <citation type="submission" date="2021-04" db="EMBL/GenBank/DDBJ databases">
        <authorList>
            <person name="Gilroy R."/>
        </authorList>
    </citation>
    <scope>NUCLEOTIDE SEQUENCE</scope>
    <source>
        <strain evidence="2">ChiSjej1B19-5720</strain>
    </source>
</reference>
<dbReference type="SUPFAM" id="SSF56059">
    <property type="entry name" value="Glutathione synthetase ATP-binding domain-like"/>
    <property type="match status" value="1"/>
</dbReference>
<evidence type="ECO:0000313" key="2">
    <source>
        <dbReference type="EMBL" id="HJB29092.1"/>
    </source>
</evidence>
<dbReference type="Proteomes" id="UP000823842">
    <property type="component" value="Unassembled WGS sequence"/>
</dbReference>
<organism evidence="2 3">
    <name type="scientific">Candidatus Blautia faecavium</name>
    <dbReference type="NCBI Taxonomy" id="2838487"/>
    <lineage>
        <taxon>Bacteria</taxon>
        <taxon>Bacillati</taxon>
        <taxon>Bacillota</taxon>
        <taxon>Clostridia</taxon>
        <taxon>Lachnospirales</taxon>
        <taxon>Lachnospiraceae</taxon>
        <taxon>Blautia</taxon>
    </lineage>
</organism>
<dbReference type="Pfam" id="PF14403">
    <property type="entry name" value="CP_ATPgrasp_2"/>
    <property type="match status" value="1"/>
</dbReference>
<reference evidence="2" key="1">
    <citation type="journal article" date="2021" name="PeerJ">
        <title>Extensive microbial diversity within the chicken gut microbiome revealed by metagenomics and culture.</title>
        <authorList>
            <person name="Gilroy R."/>
            <person name="Ravi A."/>
            <person name="Getino M."/>
            <person name="Pursley I."/>
            <person name="Horton D.L."/>
            <person name="Alikhan N.F."/>
            <person name="Baker D."/>
            <person name="Gharbi K."/>
            <person name="Hall N."/>
            <person name="Watson M."/>
            <person name="Adriaenssens E.M."/>
            <person name="Foster-Nyarko E."/>
            <person name="Jarju S."/>
            <person name="Secka A."/>
            <person name="Antonio M."/>
            <person name="Oren A."/>
            <person name="Chaudhuri R.R."/>
            <person name="La Ragione R."/>
            <person name="Hildebrand F."/>
            <person name="Pallen M.J."/>
        </authorList>
    </citation>
    <scope>NUCLEOTIDE SEQUENCE</scope>
    <source>
        <strain evidence="2">ChiSjej1B19-5720</strain>
    </source>
</reference>
<dbReference type="PANTHER" id="PTHR34595">
    <property type="entry name" value="BLR5612 PROTEIN"/>
    <property type="match status" value="1"/>
</dbReference>
<dbReference type="AlphaFoldDB" id="A0A9D2LTF2"/>
<gene>
    <name evidence="2" type="ORF">IAA06_09920</name>
</gene>
<dbReference type="PANTHER" id="PTHR34595:SF7">
    <property type="entry name" value="SLL1039 PROTEIN"/>
    <property type="match status" value="1"/>
</dbReference>
<protein>
    <submittedName>
        <fullName evidence="2">Circularly permuted type 2 ATP-grasp protein</fullName>
    </submittedName>
</protein>
<dbReference type="InterPro" id="IPR025841">
    <property type="entry name" value="CP_ATPgrasp_2"/>
</dbReference>
<sequence>NAPTYLPYYPEDRKYVLDHLEKLVVKDVAEAGGYGVIFGNELSREKLSQMKEIIKKEPRRFIAQEVIDFQDMKVSEGDGTVLRKADLRAFVLSGKETKVWASGLTRFSRNPDSFVVNSSQGGGFKDTWVLSQ</sequence>
<feature type="domain" description="Circularly permuted ATP-grasp type 2" evidence="1">
    <location>
        <begin position="1"/>
        <end position="107"/>
    </location>
</feature>
<dbReference type="InterPro" id="IPR051680">
    <property type="entry name" value="ATP-dep_Glu-Cys_Ligase-2"/>
</dbReference>
<comment type="caution">
    <text evidence="2">The sequence shown here is derived from an EMBL/GenBank/DDBJ whole genome shotgun (WGS) entry which is preliminary data.</text>
</comment>